<keyword evidence="3" id="KW-1185">Reference proteome</keyword>
<dbReference type="Gene3D" id="3.40.50.300">
    <property type="entry name" value="P-loop containing nucleotide triphosphate hydrolases"/>
    <property type="match status" value="1"/>
</dbReference>
<dbReference type="Pfam" id="PF13401">
    <property type="entry name" value="AAA_22"/>
    <property type="match status" value="1"/>
</dbReference>
<proteinExistence type="predicted"/>
<dbReference type="EMBL" id="JANHAX010000002">
    <property type="protein sequence ID" value="MDQ2089662.1"/>
    <property type="molecule type" value="Genomic_DNA"/>
</dbReference>
<reference evidence="2" key="1">
    <citation type="submission" date="2022-07" db="EMBL/GenBank/DDBJ databases">
        <authorList>
            <person name="Otstavnykh N."/>
            <person name="Isaeva M."/>
            <person name="Bystritskaya E."/>
        </authorList>
    </citation>
    <scope>NUCLEOTIDE SEQUENCE</scope>
    <source>
        <strain evidence="2">KCTC 52189</strain>
    </source>
</reference>
<dbReference type="InterPro" id="IPR052026">
    <property type="entry name" value="ExeA_AAA_ATPase_DNA-bind"/>
</dbReference>
<dbReference type="SUPFAM" id="SSF52540">
    <property type="entry name" value="P-loop containing nucleoside triphosphate hydrolases"/>
    <property type="match status" value="1"/>
</dbReference>
<name>A0AAE4B3X7_9RHOB</name>
<organism evidence="2 3">
    <name type="scientific">Marimonas arenosa</name>
    <dbReference type="NCBI Taxonomy" id="1795305"/>
    <lineage>
        <taxon>Bacteria</taxon>
        <taxon>Pseudomonadati</taxon>
        <taxon>Pseudomonadota</taxon>
        <taxon>Alphaproteobacteria</taxon>
        <taxon>Rhodobacterales</taxon>
        <taxon>Paracoccaceae</taxon>
        <taxon>Marimonas</taxon>
    </lineage>
</organism>
<dbReference type="SMART" id="SM00382">
    <property type="entry name" value="AAA"/>
    <property type="match status" value="1"/>
</dbReference>
<evidence type="ECO:0000259" key="1">
    <source>
        <dbReference type="SMART" id="SM00382"/>
    </source>
</evidence>
<dbReference type="GO" id="GO:0016887">
    <property type="term" value="F:ATP hydrolysis activity"/>
    <property type="evidence" value="ECO:0007669"/>
    <property type="project" value="InterPro"/>
</dbReference>
<gene>
    <name evidence="2" type="ORF">NO357_07100</name>
</gene>
<sequence length="268" mass="29642">MFWSKQHKQAYSVLEFGVLSSAPITLITGEIGAGKTTLVQALLADIHENVTIGLVSNAQGGRGELLQWILNALSVEFEASASYVLLFQTLQDFLLAEYAAGKRVVLIFDEAQNLSLEGLEELRMLTNINSNKDVLIQLILVGQPELRDMVRDPRMQQLAQRVAASFHIDTLNAEAVALYIDHRMQMAGGSGKKFTPEACKRIHDATGGVPRLVNQLCEFALLYAWSSESGIVDEQIVKQVLDDGVFFGERQPSDENLVMFQRNGSTDE</sequence>
<dbReference type="PANTHER" id="PTHR35894">
    <property type="entry name" value="GENERAL SECRETION PATHWAY PROTEIN A-RELATED"/>
    <property type="match status" value="1"/>
</dbReference>
<dbReference type="PANTHER" id="PTHR35894:SF1">
    <property type="entry name" value="PHOSPHORIBULOKINASE _ URIDINE KINASE FAMILY"/>
    <property type="match status" value="1"/>
</dbReference>
<dbReference type="InterPro" id="IPR003593">
    <property type="entry name" value="AAA+_ATPase"/>
</dbReference>
<reference evidence="2" key="2">
    <citation type="submission" date="2023-02" db="EMBL/GenBank/DDBJ databases">
        <title>'Rhodoalgimonas zhirmunskyi' gen. nov., isolated from a red alga.</title>
        <authorList>
            <person name="Nedashkovskaya O.I."/>
            <person name="Otstavnykh N.Y."/>
            <person name="Bystritskaya E.P."/>
            <person name="Balabanova L.A."/>
            <person name="Isaeva M.P."/>
        </authorList>
    </citation>
    <scope>NUCLEOTIDE SEQUENCE</scope>
    <source>
        <strain evidence="2">KCTC 52189</strain>
    </source>
</reference>
<protein>
    <submittedName>
        <fullName evidence="2">AAA family ATPase</fullName>
    </submittedName>
</protein>
<dbReference type="InterPro" id="IPR049945">
    <property type="entry name" value="AAA_22"/>
</dbReference>
<evidence type="ECO:0000313" key="3">
    <source>
        <dbReference type="Proteomes" id="UP001226762"/>
    </source>
</evidence>
<evidence type="ECO:0000313" key="2">
    <source>
        <dbReference type="EMBL" id="MDQ2089662.1"/>
    </source>
</evidence>
<dbReference type="InterPro" id="IPR027417">
    <property type="entry name" value="P-loop_NTPase"/>
</dbReference>
<comment type="caution">
    <text evidence="2">The sequence shown here is derived from an EMBL/GenBank/DDBJ whole genome shotgun (WGS) entry which is preliminary data.</text>
</comment>
<dbReference type="Proteomes" id="UP001226762">
    <property type="component" value="Unassembled WGS sequence"/>
</dbReference>
<accession>A0AAE4B3X7</accession>
<feature type="domain" description="AAA+ ATPase" evidence="1">
    <location>
        <begin position="21"/>
        <end position="174"/>
    </location>
</feature>
<dbReference type="AlphaFoldDB" id="A0AAE4B3X7"/>